<dbReference type="InterPro" id="IPR045091">
    <property type="entry name" value="Mad2-like"/>
</dbReference>
<organism evidence="9 10">
    <name type="scientific">Sugiyamaella lignohabitans</name>
    <dbReference type="NCBI Taxonomy" id="796027"/>
    <lineage>
        <taxon>Eukaryota</taxon>
        <taxon>Fungi</taxon>
        <taxon>Dikarya</taxon>
        <taxon>Ascomycota</taxon>
        <taxon>Saccharomycotina</taxon>
        <taxon>Dipodascomycetes</taxon>
        <taxon>Dipodascales</taxon>
        <taxon>Trichomonascaceae</taxon>
        <taxon>Sugiyamaella</taxon>
    </lineage>
</organism>
<sequence length="164" mass="18081">MNMLVTIDSEVKAYIKKIMGQLHKWLVSGKISKLIVAITSKDTGEVVERWQFDVQVLSGTVSAAESGSSESAKEPDHSKPQEEIQKEVQAIIRQITASVTFLPVLEGRCTFNVLVYADGDVQAPVEWVDSDAKTIKNAEQVQLRSFSTDKHKIDTLVAYSLGDA</sequence>
<evidence type="ECO:0000256" key="3">
    <source>
        <dbReference type="ARBA" id="ARBA00022618"/>
    </source>
</evidence>
<dbReference type="Pfam" id="PF02301">
    <property type="entry name" value="HORMA"/>
    <property type="match status" value="1"/>
</dbReference>
<evidence type="ECO:0000256" key="2">
    <source>
        <dbReference type="ARBA" id="ARBA00010348"/>
    </source>
</evidence>
<comment type="subcellular location">
    <subcellularLocation>
        <location evidence="1">Nucleus</location>
    </subcellularLocation>
</comment>
<dbReference type="GO" id="GO:0007094">
    <property type="term" value="P:mitotic spindle assembly checkpoint signaling"/>
    <property type="evidence" value="ECO:0007669"/>
    <property type="project" value="TreeGrafter"/>
</dbReference>
<dbReference type="GO" id="GO:0051301">
    <property type="term" value="P:cell division"/>
    <property type="evidence" value="ECO:0007669"/>
    <property type="project" value="UniProtKB-KW"/>
</dbReference>
<dbReference type="RefSeq" id="XP_018734941.1">
    <property type="nucleotide sequence ID" value="XM_018882676.1"/>
</dbReference>
<dbReference type="SUPFAM" id="SSF56019">
    <property type="entry name" value="The spindle assembly checkpoint protein mad2"/>
    <property type="match status" value="1"/>
</dbReference>
<evidence type="ECO:0000256" key="6">
    <source>
        <dbReference type="ARBA" id="ARBA00023306"/>
    </source>
</evidence>
<dbReference type="GO" id="GO:0000776">
    <property type="term" value="C:kinetochore"/>
    <property type="evidence" value="ECO:0007669"/>
    <property type="project" value="TreeGrafter"/>
</dbReference>
<gene>
    <name evidence="9" type="primary">MAD2</name>
    <name evidence="9" type="ORF">AWJ20_719</name>
</gene>
<evidence type="ECO:0000256" key="4">
    <source>
        <dbReference type="ARBA" id="ARBA00022776"/>
    </source>
</evidence>
<keyword evidence="4" id="KW-0498">Mitosis</keyword>
<dbReference type="GO" id="GO:0005654">
    <property type="term" value="C:nucleoplasm"/>
    <property type="evidence" value="ECO:0007669"/>
    <property type="project" value="TreeGrafter"/>
</dbReference>
<evidence type="ECO:0000256" key="7">
    <source>
        <dbReference type="SAM" id="MobiDB-lite"/>
    </source>
</evidence>
<keyword evidence="5" id="KW-0539">Nucleus</keyword>
<feature type="compositionally biased region" description="Basic and acidic residues" evidence="7">
    <location>
        <begin position="71"/>
        <end position="83"/>
    </location>
</feature>
<evidence type="ECO:0000259" key="8">
    <source>
        <dbReference type="PROSITE" id="PS50815"/>
    </source>
</evidence>
<keyword evidence="10" id="KW-1185">Reference proteome</keyword>
<proteinExistence type="inferred from homology"/>
<dbReference type="OrthoDB" id="1806at2759"/>
<evidence type="ECO:0000256" key="1">
    <source>
        <dbReference type="ARBA" id="ARBA00004123"/>
    </source>
</evidence>
<dbReference type="PROSITE" id="PS50815">
    <property type="entry name" value="HORMA"/>
    <property type="match status" value="1"/>
</dbReference>
<dbReference type="GO" id="GO:0005737">
    <property type="term" value="C:cytoplasm"/>
    <property type="evidence" value="ECO:0007669"/>
    <property type="project" value="TreeGrafter"/>
</dbReference>
<evidence type="ECO:0000256" key="5">
    <source>
        <dbReference type="ARBA" id="ARBA00023242"/>
    </source>
</evidence>
<dbReference type="Proteomes" id="UP000189580">
    <property type="component" value="Chromosome a"/>
</dbReference>
<dbReference type="InterPro" id="IPR036570">
    <property type="entry name" value="HORMA_dom_sf"/>
</dbReference>
<comment type="similarity">
    <text evidence="2">Belongs to the MAD2 family.</text>
</comment>
<dbReference type="KEGG" id="slb:AWJ20_719"/>
<protein>
    <submittedName>
        <fullName evidence="9">Spindle checkpoint protein MAD2</fullName>
    </submittedName>
</protein>
<keyword evidence="6" id="KW-0131">Cell cycle</keyword>
<dbReference type="InterPro" id="IPR003511">
    <property type="entry name" value="HORMA_dom"/>
</dbReference>
<dbReference type="GeneID" id="30037782"/>
<dbReference type="PANTHER" id="PTHR11842:SF11">
    <property type="entry name" value="MITOTIC SPINDLE ASSEMBLY CHECKPOINT PROTEIN MAD2A"/>
    <property type="match status" value="1"/>
</dbReference>
<feature type="domain" description="HORMA" evidence="8">
    <location>
        <begin position="1"/>
        <end position="157"/>
    </location>
</feature>
<dbReference type="EMBL" id="CP014501">
    <property type="protein sequence ID" value="ANB12464.1"/>
    <property type="molecule type" value="Genomic_DNA"/>
</dbReference>
<keyword evidence="3" id="KW-0132">Cell division</keyword>
<evidence type="ECO:0000313" key="10">
    <source>
        <dbReference type="Proteomes" id="UP000189580"/>
    </source>
</evidence>
<dbReference type="PANTHER" id="PTHR11842">
    <property type="entry name" value="MITOTIC SPINDLE ASSEMBLY CHECKPOINT PROTEIN MAD2"/>
    <property type="match status" value="1"/>
</dbReference>
<feature type="region of interest" description="Disordered" evidence="7">
    <location>
        <begin position="64"/>
        <end position="83"/>
    </location>
</feature>
<name>A0A167D4F6_9ASCO</name>
<dbReference type="AlphaFoldDB" id="A0A167D4F6"/>
<reference evidence="9 10" key="1">
    <citation type="submission" date="2016-02" db="EMBL/GenBank/DDBJ databases">
        <title>Complete genome sequence and transcriptome regulation of the pentose utilising yeast Sugiyamaella lignohabitans.</title>
        <authorList>
            <person name="Bellasio M."/>
            <person name="Peymann A."/>
            <person name="Valli M."/>
            <person name="Sipitzky M."/>
            <person name="Graf A."/>
            <person name="Sauer M."/>
            <person name="Marx H."/>
            <person name="Mattanovich D."/>
        </authorList>
    </citation>
    <scope>NUCLEOTIDE SEQUENCE [LARGE SCALE GENOMIC DNA]</scope>
    <source>
        <strain evidence="9 10">CBS 10342</strain>
    </source>
</reference>
<dbReference type="Gene3D" id="3.30.900.10">
    <property type="entry name" value="HORMA domain"/>
    <property type="match status" value="1"/>
</dbReference>
<accession>A0A167D4F6</accession>
<evidence type="ECO:0000313" key="9">
    <source>
        <dbReference type="EMBL" id="ANB12464.1"/>
    </source>
</evidence>